<comment type="caution">
    <text evidence="1">The sequence shown here is derived from an EMBL/GenBank/DDBJ whole genome shotgun (WGS) entry which is preliminary data.</text>
</comment>
<name>A0ACC0VXI4_9STRA</name>
<evidence type="ECO:0000313" key="1">
    <source>
        <dbReference type="EMBL" id="KAI9910932.1"/>
    </source>
</evidence>
<proteinExistence type="predicted"/>
<organism evidence="1 2">
    <name type="scientific">Peronosclerospora sorghi</name>
    <dbReference type="NCBI Taxonomy" id="230839"/>
    <lineage>
        <taxon>Eukaryota</taxon>
        <taxon>Sar</taxon>
        <taxon>Stramenopiles</taxon>
        <taxon>Oomycota</taxon>
        <taxon>Peronosporomycetes</taxon>
        <taxon>Peronosporales</taxon>
        <taxon>Peronosporaceae</taxon>
        <taxon>Peronosclerospora</taxon>
    </lineage>
</organism>
<evidence type="ECO:0000313" key="2">
    <source>
        <dbReference type="Proteomes" id="UP001163321"/>
    </source>
</evidence>
<gene>
    <name evidence="1" type="ORF">PsorP6_011106</name>
</gene>
<dbReference type="Proteomes" id="UP001163321">
    <property type="component" value="Chromosome 6"/>
</dbReference>
<accession>A0ACC0VXI4</accession>
<keyword evidence="2" id="KW-1185">Reference proteome</keyword>
<sequence length="442" mass="49861">MRFGSSWDAKYLYPPRELILTPSDIEKFETMANQLVAETLQENEEFIAQHRTVDLDRWKVVMEKGSMTAYRSRSRRPRRGRRGRLETEEAVESSFIQRPKLYSTDIPLNELAGCGYSHLSYESSNYGSSYFEGSDYTDHSRLDLESPEQSMLGKARPRNTPLIFGGGVIPGSVDDAGLGFLADTADRTIMRVATSKDMSVKDIRILAHIHGPTKDDPFRYLGIKWNSFATTKAGGVVSKQRDIVVLESTGLILDSTGERVYYFLSHSVEIEEVPEFRKQGLVRLRSSSCRIVRPHSSPGEVEVYFRGFCNAGGHLTVAASTYLFCEFVLDTAQIVEESYLKKLAWFVHACAPRQRSDKEDDERHEGCSCCHKLPTKGFKKLLESTTTCFLCRHKICKRCTVRKHLPIDSASKKSLDFCITCYLKAKKLPALQVAMATMAAPV</sequence>
<dbReference type="EMBL" id="CM047585">
    <property type="protein sequence ID" value="KAI9910932.1"/>
    <property type="molecule type" value="Genomic_DNA"/>
</dbReference>
<reference evidence="1 2" key="1">
    <citation type="journal article" date="2022" name="bioRxiv">
        <title>The genome of the oomycete Peronosclerospora sorghi, a cosmopolitan pathogen of maize and sorghum, is inflated with dispersed pseudogenes.</title>
        <authorList>
            <person name="Fletcher K."/>
            <person name="Martin F."/>
            <person name="Isakeit T."/>
            <person name="Cavanaugh K."/>
            <person name="Magill C."/>
            <person name="Michelmore R."/>
        </authorList>
    </citation>
    <scope>NUCLEOTIDE SEQUENCE [LARGE SCALE GENOMIC DNA]</scope>
    <source>
        <strain evidence="1">P6</strain>
    </source>
</reference>
<protein>
    <submittedName>
        <fullName evidence="1">Uncharacterized protein</fullName>
    </submittedName>
</protein>